<dbReference type="AlphaFoldDB" id="A0A9N8NCP0"/>
<reference evidence="1" key="1">
    <citation type="submission" date="2021-03" db="EMBL/GenBank/DDBJ databases">
        <authorList>
            <person name="Alouane T."/>
            <person name="Langin T."/>
            <person name="Bonhomme L."/>
        </authorList>
    </citation>
    <scope>NUCLEOTIDE SEQUENCE</scope>
    <source>
        <strain evidence="1">MDC_Fg202</strain>
    </source>
</reference>
<dbReference type="Proteomes" id="UP000746612">
    <property type="component" value="Unassembled WGS sequence"/>
</dbReference>
<organism evidence="1 2">
    <name type="scientific">Gibberella zeae</name>
    <name type="common">Wheat head blight fungus</name>
    <name type="synonym">Fusarium graminearum</name>
    <dbReference type="NCBI Taxonomy" id="5518"/>
    <lineage>
        <taxon>Eukaryota</taxon>
        <taxon>Fungi</taxon>
        <taxon>Dikarya</taxon>
        <taxon>Ascomycota</taxon>
        <taxon>Pezizomycotina</taxon>
        <taxon>Sordariomycetes</taxon>
        <taxon>Hypocreomycetidae</taxon>
        <taxon>Hypocreales</taxon>
        <taxon>Nectriaceae</taxon>
        <taxon>Fusarium</taxon>
    </lineage>
</organism>
<evidence type="ECO:0000313" key="2">
    <source>
        <dbReference type="Proteomes" id="UP000746612"/>
    </source>
</evidence>
<dbReference type="PANTHER" id="PTHR42085:SF2">
    <property type="entry name" value="F-BOX DOMAIN-CONTAINING PROTEIN"/>
    <property type="match status" value="1"/>
</dbReference>
<sequence>MSDSAQLSDFDPAMDRGPTNFLCLPAEIRNAIYEFTLLNSRRRIHQEATQFLFSHNVFDFLECSLYHQRFFLRQIGVRNASYIRHVIINFPDFFSLPINVALNRRSLGILESISTSCIGLSTLRTSLGTTAYMESRLCDLFDGNRATEALQLANTHFRAFPSRPEIILEVYEDAPSAFLRAGYKLGKLTDKSDFDVSLDVLEEEEVGC</sequence>
<protein>
    <submittedName>
        <fullName evidence="1">Uncharacterized protein</fullName>
    </submittedName>
</protein>
<dbReference type="PANTHER" id="PTHR42085">
    <property type="entry name" value="F-BOX DOMAIN-CONTAINING PROTEIN"/>
    <property type="match status" value="1"/>
</dbReference>
<dbReference type="InterPro" id="IPR038883">
    <property type="entry name" value="AN11006-like"/>
</dbReference>
<accession>A0A9N8NCP0</accession>
<name>A0A9N8NCP0_GIBZA</name>
<dbReference type="EMBL" id="CAJPIJ010000073">
    <property type="protein sequence ID" value="CAG1966972.1"/>
    <property type="molecule type" value="Genomic_DNA"/>
</dbReference>
<gene>
    <name evidence="1" type="ORF">MDCFG202_LOCUS46088</name>
</gene>
<comment type="caution">
    <text evidence="1">The sequence shown here is derived from an EMBL/GenBank/DDBJ whole genome shotgun (WGS) entry which is preliminary data.</text>
</comment>
<evidence type="ECO:0000313" key="1">
    <source>
        <dbReference type="EMBL" id="CAG1966972.1"/>
    </source>
</evidence>
<proteinExistence type="predicted"/>